<dbReference type="OrthoDB" id="5877455at2759"/>
<feature type="compositionally biased region" description="Basic residues" evidence="1">
    <location>
        <begin position="359"/>
        <end position="368"/>
    </location>
</feature>
<feature type="region of interest" description="Disordered" evidence="1">
    <location>
        <begin position="82"/>
        <end position="111"/>
    </location>
</feature>
<feature type="compositionally biased region" description="Acidic residues" evidence="1">
    <location>
        <begin position="157"/>
        <end position="189"/>
    </location>
</feature>
<feature type="region of interest" description="Disordered" evidence="1">
    <location>
        <begin position="549"/>
        <end position="581"/>
    </location>
</feature>
<feature type="region of interest" description="Disordered" evidence="1">
    <location>
        <begin position="303"/>
        <end position="527"/>
    </location>
</feature>
<feature type="region of interest" description="Disordered" evidence="1">
    <location>
        <begin position="757"/>
        <end position="790"/>
    </location>
</feature>
<keyword evidence="3" id="KW-1185">Reference proteome</keyword>
<feature type="region of interest" description="Disordered" evidence="1">
    <location>
        <begin position="690"/>
        <end position="722"/>
    </location>
</feature>
<reference evidence="2 3" key="1">
    <citation type="journal article" date="2017" name="Curr. Biol.">
        <title>Genome architecture and evolution of a unichromosomal asexual nematode.</title>
        <authorList>
            <person name="Fradin H."/>
            <person name="Zegar C."/>
            <person name="Gutwein M."/>
            <person name="Lucas J."/>
            <person name="Kovtun M."/>
            <person name="Corcoran D."/>
            <person name="Baugh L.R."/>
            <person name="Kiontke K."/>
            <person name="Gunsalus K."/>
            <person name="Fitch D.H."/>
            <person name="Piano F."/>
        </authorList>
    </citation>
    <scope>NUCLEOTIDE SEQUENCE [LARGE SCALE GENOMIC DNA]</scope>
    <source>
        <strain evidence="2">PF1309</strain>
    </source>
</reference>
<organism evidence="2 3">
    <name type="scientific">Diploscapter pachys</name>
    <dbReference type="NCBI Taxonomy" id="2018661"/>
    <lineage>
        <taxon>Eukaryota</taxon>
        <taxon>Metazoa</taxon>
        <taxon>Ecdysozoa</taxon>
        <taxon>Nematoda</taxon>
        <taxon>Chromadorea</taxon>
        <taxon>Rhabditida</taxon>
        <taxon>Rhabditina</taxon>
        <taxon>Rhabditomorpha</taxon>
        <taxon>Rhabditoidea</taxon>
        <taxon>Rhabditidae</taxon>
        <taxon>Diploscapter</taxon>
    </lineage>
</organism>
<name>A0A2A2J1Y7_9BILA</name>
<feature type="compositionally biased region" description="Basic and acidic residues" evidence="1">
    <location>
        <begin position="93"/>
        <end position="103"/>
    </location>
</feature>
<feature type="region of interest" description="Disordered" evidence="1">
    <location>
        <begin position="157"/>
        <end position="275"/>
    </location>
</feature>
<feature type="compositionally biased region" description="Acidic residues" evidence="1">
    <location>
        <begin position="557"/>
        <end position="581"/>
    </location>
</feature>
<proteinExistence type="predicted"/>
<feature type="compositionally biased region" description="Acidic residues" evidence="1">
    <location>
        <begin position="389"/>
        <end position="398"/>
    </location>
</feature>
<sequence>MSEATGSPLRDRPQLDFEEVGESPQKVDPEPEQEVFRVPSVEPDMHDLKMESLRKELGPVARRRRQLAMQISPVRLKKPQGAGIIDLSDEKDDPTHNWFEKKFGPIKPKKTNPVADIAKLNKINPIVARAQLKKNMENSLIRKRHEGLKKRRELYMEDNEEFFQQDESEIDPEDEEEIECFSSGSEDENGEKRKKKPKSKTPNPFTQNQPDESVPKLHENIDTSTVPESELLNLSGSTQMTQFSMPSSLSQWFADGVQKAKKPEERTEDFETDGHILQLSSFGEANLEDDDDLMNLCSGRFVTQNRSIREETQNVPHALEKTGNAPETEKETRRTPSPLNAKKQQEEVEDNDDDEIVPRKSRSARKSKVLLDSDDEMEVENEKEKENQGEIEEDEENPAESSMLDEDRALTDDSYIAPPPPQIQVEIYDVSNSNSTQSREDLERNERPESASSNKSGKRKRVVLDDETEESSQEKEDLGELGDNEMEDEDELEEEVDEGSGMNSDEEEEGKVESESDGEVDENDELAVIRRLEKDTYKKMVRSKKFVDDEASLSGDDVGEDVDEDDLGNEYEADEADKEVFDEEEIRRKNIQLILKQQTDADHRELIRIQERLLADGDLTGAETNRSFRFKLREDFEQIQGFEGGPTQEDEDKEDVANKDWRKIFEPTMAAEDKENEEIDAVFEQAVQVISESAIGPDPETEADQEPARPSSAQSMTPRPTGFFINKQKLQTIVKDINQPSVTPKQLYIANKMSTVSLVTPPSKRKATPSTGPNNATKRKVGKLSALEKH</sequence>
<accession>A0A2A2J1Y7</accession>
<evidence type="ECO:0000313" key="3">
    <source>
        <dbReference type="Proteomes" id="UP000218231"/>
    </source>
</evidence>
<feature type="compositionally biased region" description="Basic and acidic residues" evidence="1">
    <location>
        <begin position="438"/>
        <end position="449"/>
    </location>
</feature>
<feature type="region of interest" description="Disordered" evidence="1">
    <location>
        <begin position="1"/>
        <end position="34"/>
    </location>
</feature>
<evidence type="ECO:0000256" key="1">
    <source>
        <dbReference type="SAM" id="MobiDB-lite"/>
    </source>
</evidence>
<feature type="compositionally biased region" description="Polar residues" evidence="1">
    <location>
        <begin position="222"/>
        <end position="251"/>
    </location>
</feature>
<protein>
    <submittedName>
        <fullName evidence="2">Uncharacterized protein</fullName>
    </submittedName>
</protein>
<dbReference type="Proteomes" id="UP000218231">
    <property type="component" value="Unassembled WGS sequence"/>
</dbReference>
<feature type="compositionally biased region" description="Polar residues" evidence="1">
    <location>
        <begin position="201"/>
        <end position="211"/>
    </location>
</feature>
<dbReference type="EMBL" id="LIAE01010758">
    <property type="protein sequence ID" value="PAV55681.1"/>
    <property type="molecule type" value="Genomic_DNA"/>
</dbReference>
<feature type="compositionally biased region" description="Acidic residues" evidence="1">
    <location>
        <begin position="479"/>
        <end position="525"/>
    </location>
</feature>
<dbReference type="AlphaFoldDB" id="A0A2A2J1Y7"/>
<comment type="caution">
    <text evidence="2">The sequence shown here is derived from an EMBL/GenBank/DDBJ whole genome shotgun (WGS) entry which is preliminary data.</text>
</comment>
<evidence type="ECO:0000313" key="2">
    <source>
        <dbReference type="EMBL" id="PAV55681.1"/>
    </source>
</evidence>
<gene>
    <name evidence="2" type="ORF">WR25_05927</name>
</gene>
<dbReference type="STRING" id="2018661.A0A2A2J1Y7"/>